<comment type="caution">
    <text evidence="2">The sequence shown here is derived from an EMBL/GenBank/DDBJ whole genome shotgun (WGS) entry which is preliminary data.</text>
</comment>
<keyword evidence="3" id="KW-1185">Reference proteome</keyword>
<name>A0A6P0UQI9_9FLAO</name>
<dbReference type="Pfam" id="PF12680">
    <property type="entry name" value="SnoaL_2"/>
    <property type="match status" value="1"/>
</dbReference>
<evidence type="ECO:0000313" key="3">
    <source>
        <dbReference type="Proteomes" id="UP000468581"/>
    </source>
</evidence>
<dbReference type="Gene3D" id="3.10.450.50">
    <property type="match status" value="1"/>
</dbReference>
<organism evidence="2 3">
    <name type="scientific">Leptobacterium flavescens</name>
    <dbReference type="NCBI Taxonomy" id="472055"/>
    <lineage>
        <taxon>Bacteria</taxon>
        <taxon>Pseudomonadati</taxon>
        <taxon>Bacteroidota</taxon>
        <taxon>Flavobacteriia</taxon>
        <taxon>Flavobacteriales</taxon>
        <taxon>Flavobacteriaceae</taxon>
        <taxon>Leptobacterium</taxon>
    </lineage>
</organism>
<sequence>MNTGNHKPSDQIKQEDSLKTMVEAYYRLNIKVFQKNSTKEDIDAIFELFTDDFEYNHPKYGGLYTRDVLYRGYVNNQKNGGYDGSVKDVRVENMIIGLNCVAVSRRYITGNARGETEEGELQMTLFEFRDGKISRIMEYW</sequence>
<proteinExistence type="predicted"/>
<dbReference type="Proteomes" id="UP000468581">
    <property type="component" value="Unassembled WGS sequence"/>
</dbReference>
<evidence type="ECO:0000313" key="2">
    <source>
        <dbReference type="EMBL" id="NER15375.1"/>
    </source>
</evidence>
<dbReference type="AlphaFoldDB" id="A0A6P0UQI9"/>
<accession>A0A6P0UQI9</accession>
<dbReference type="InterPro" id="IPR032710">
    <property type="entry name" value="NTF2-like_dom_sf"/>
</dbReference>
<dbReference type="InterPro" id="IPR037401">
    <property type="entry name" value="SnoaL-like"/>
</dbReference>
<dbReference type="SUPFAM" id="SSF54427">
    <property type="entry name" value="NTF2-like"/>
    <property type="match status" value="1"/>
</dbReference>
<protein>
    <submittedName>
        <fullName evidence="2">Nuclear transport factor 2 family protein</fullName>
    </submittedName>
</protein>
<feature type="domain" description="SnoaL-like" evidence="1">
    <location>
        <begin position="38"/>
        <end position="135"/>
    </location>
</feature>
<reference evidence="2 3" key="1">
    <citation type="submission" date="2020-01" db="EMBL/GenBank/DDBJ databases">
        <title>Leptobacterium flavescens.</title>
        <authorList>
            <person name="Wang G."/>
        </authorList>
    </citation>
    <scope>NUCLEOTIDE SEQUENCE [LARGE SCALE GENOMIC DNA]</scope>
    <source>
        <strain evidence="2 3">KCTC 22160</strain>
    </source>
</reference>
<evidence type="ECO:0000259" key="1">
    <source>
        <dbReference type="Pfam" id="PF12680"/>
    </source>
</evidence>
<dbReference type="EMBL" id="JAABOO010000004">
    <property type="protein sequence ID" value="NER15375.1"/>
    <property type="molecule type" value="Genomic_DNA"/>
</dbReference>
<gene>
    <name evidence="2" type="ORF">GWK08_18110</name>
</gene>